<evidence type="ECO:0000313" key="4">
    <source>
        <dbReference type="Proteomes" id="UP000663838"/>
    </source>
</evidence>
<comment type="similarity">
    <text evidence="1">Belongs to the metallo-dependent hydrolases superfamily. TatD-type hydrolase family.</text>
</comment>
<dbReference type="PANTHER" id="PTHR46363">
    <property type="entry name" value="DEOXYRIBONUCLEASE TATDN2-RELATED"/>
    <property type="match status" value="1"/>
</dbReference>
<dbReference type="SUPFAM" id="SSF51556">
    <property type="entry name" value="Metallo-dependent hydrolases"/>
    <property type="match status" value="1"/>
</dbReference>
<name>A0A821SKK5_9BILA</name>
<dbReference type="InterPro" id="IPR018228">
    <property type="entry name" value="DNase_TatD-rel_CS"/>
</dbReference>
<proteinExistence type="inferred from homology"/>
<sequence length="647" mass="74737">MGELEQVRNKSNQKIPLKFTKDSAYVSFEFALRAAVFVATKFRPDILQLNQLSFRLNMDGTLMGNKHVVAISVNCVDGGPSCHTAKKLVPVGYQSEPFFGDLFEFSDYVMDTLHMRLGIFDIILKDIFAEASRTGEYEPVHTKKLEEKLEILNKHSIATIGKRFFFKLETENNVKTIVPCGRFSGHLQQSFFVDSFPYEKIIENETISKNAKNLVEKFKFMIQLIKTKKSKRTSALADVAKSFVKDFRQSGLRTGCTPYMHLIGNHLAEQDENENSTAYDMQGVEKSNDLLSRLYFSSSNRAKKPLRTMMQSLYRRLEINFTDPNERVEMARYALNGTFDEVDSDEDENVTDSVLNHSIELNKSNECSTDDSDIDESVIETDDENLDQAPAYATQSYSRMNRCENRWKSFKRASFFSSIQYYIAFLYPPLWPIEINYIDNVLIYPLTEHNTSTHKCLSRYDRIFIVSILLEKENANEVIHLLVMNPQLCLKSLYESCKCSLHTHLYKQLPIVDSHCHLDDFSNNYPYFQSVSASNIREVFLISNKNKFHNWDKFIPERDIHLKLSHLENIFQNNLHPLSERHIAGVGETGLDETSKSPLDYQKLAFERQVLLARNLNLPLILHCRGYSHFNTMLDCMESILPVPHHV</sequence>
<dbReference type="Gene3D" id="3.20.20.140">
    <property type="entry name" value="Metal-dependent hydrolases"/>
    <property type="match status" value="1"/>
</dbReference>
<evidence type="ECO:0008006" key="5">
    <source>
        <dbReference type="Google" id="ProtNLM"/>
    </source>
</evidence>
<dbReference type="Proteomes" id="UP000663838">
    <property type="component" value="Unassembled WGS sequence"/>
</dbReference>
<dbReference type="InterPro" id="IPR001130">
    <property type="entry name" value="TatD-like"/>
</dbReference>
<dbReference type="InterPro" id="IPR032466">
    <property type="entry name" value="Metal_Hydrolase"/>
</dbReference>
<evidence type="ECO:0000256" key="2">
    <source>
        <dbReference type="ARBA" id="ARBA00022801"/>
    </source>
</evidence>
<protein>
    <recommendedName>
        <fullName evidence="5">TatD</fullName>
    </recommendedName>
</protein>
<dbReference type="GO" id="GO:0016788">
    <property type="term" value="F:hydrolase activity, acting on ester bonds"/>
    <property type="evidence" value="ECO:0007669"/>
    <property type="project" value="InterPro"/>
</dbReference>
<evidence type="ECO:0000256" key="1">
    <source>
        <dbReference type="ARBA" id="ARBA00009275"/>
    </source>
</evidence>
<accession>A0A821SKK5</accession>
<dbReference type="PROSITE" id="PS01137">
    <property type="entry name" value="TATD_1"/>
    <property type="match status" value="1"/>
</dbReference>
<dbReference type="EMBL" id="CAJOBS010003546">
    <property type="protein sequence ID" value="CAF4859481.1"/>
    <property type="molecule type" value="Genomic_DNA"/>
</dbReference>
<dbReference type="Pfam" id="PF01026">
    <property type="entry name" value="TatD_DNase"/>
    <property type="match status" value="1"/>
</dbReference>
<dbReference type="PANTHER" id="PTHR46363:SF1">
    <property type="entry name" value="DEOXYRIBONUCLEASE TATDN2-RELATED"/>
    <property type="match status" value="1"/>
</dbReference>
<keyword evidence="2" id="KW-0378">Hydrolase</keyword>
<comment type="caution">
    <text evidence="3">The sequence shown here is derived from an EMBL/GenBank/DDBJ whole genome shotgun (WGS) entry which is preliminary data.</text>
</comment>
<dbReference type="AlphaFoldDB" id="A0A821SKK5"/>
<reference evidence="3" key="1">
    <citation type="submission" date="2021-02" db="EMBL/GenBank/DDBJ databases">
        <authorList>
            <person name="Nowell W R."/>
        </authorList>
    </citation>
    <scope>NUCLEOTIDE SEQUENCE</scope>
</reference>
<gene>
    <name evidence="3" type="ORF">TOA249_LOCUS27572</name>
</gene>
<organism evidence="3 4">
    <name type="scientific">Rotaria socialis</name>
    <dbReference type="NCBI Taxonomy" id="392032"/>
    <lineage>
        <taxon>Eukaryota</taxon>
        <taxon>Metazoa</taxon>
        <taxon>Spiralia</taxon>
        <taxon>Gnathifera</taxon>
        <taxon>Rotifera</taxon>
        <taxon>Eurotatoria</taxon>
        <taxon>Bdelloidea</taxon>
        <taxon>Philodinida</taxon>
        <taxon>Philodinidae</taxon>
        <taxon>Rotaria</taxon>
    </lineage>
</organism>
<evidence type="ECO:0000313" key="3">
    <source>
        <dbReference type="EMBL" id="CAF4859481.1"/>
    </source>
</evidence>